<keyword evidence="1" id="KW-0472">Membrane</keyword>
<name>A0A364Y8N6_9BACT</name>
<feature type="transmembrane region" description="Helical" evidence="1">
    <location>
        <begin position="38"/>
        <end position="58"/>
    </location>
</feature>
<dbReference type="RefSeq" id="WP_112745060.1">
    <property type="nucleotide sequence ID" value="NZ_QMFY01000001.1"/>
</dbReference>
<dbReference type="AlphaFoldDB" id="A0A364Y8N6"/>
<protein>
    <submittedName>
        <fullName evidence="2">Uncharacterized protein</fullName>
    </submittedName>
</protein>
<evidence type="ECO:0000313" key="2">
    <source>
        <dbReference type="EMBL" id="RAW02845.1"/>
    </source>
</evidence>
<proteinExistence type="predicted"/>
<evidence type="ECO:0000313" key="3">
    <source>
        <dbReference type="Proteomes" id="UP000251889"/>
    </source>
</evidence>
<dbReference type="EMBL" id="QMFY01000001">
    <property type="protein sequence ID" value="RAW02845.1"/>
    <property type="molecule type" value="Genomic_DNA"/>
</dbReference>
<dbReference type="Proteomes" id="UP000251889">
    <property type="component" value="Unassembled WGS sequence"/>
</dbReference>
<keyword evidence="1" id="KW-0812">Transmembrane</keyword>
<gene>
    <name evidence="2" type="ORF">DQQ10_01685</name>
</gene>
<reference evidence="2 3" key="1">
    <citation type="submission" date="2018-06" db="EMBL/GenBank/DDBJ databases">
        <title>Chryseolinea flavus sp. nov., a member of the phylum Bacteroidetes isolated from soil.</title>
        <authorList>
            <person name="Li Y."/>
            <person name="Wang J."/>
        </authorList>
    </citation>
    <scope>NUCLEOTIDE SEQUENCE [LARGE SCALE GENOMIC DNA]</scope>
    <source>
        <strain evidence="2 3">SDU1-6</strain>
    </source>
</reference>
<feature type="transmembrane region" description="Helical" evidence="1">
    <location>
        <begin position="6"/>
        <end position="26"/>
    </location>
</feature>
<evidence type="ECO:0000256" key="1">
    <source>
        <dbReference type="SAM" id="Phobius"/>
    </source>
</evidence>
<organism evidence="2 3">
    <name type="scientific">Pseudochryseolinea flava</name>
    <dbReference type="NCBI Taxonomy" id="2059302"/>
    <lineage>
        <taxon>Bacteria</taxon>
        <taxon>Pseudomonadati</taxon>
        <taxon>Bacteroidota</taxon>
        <taxon>Cytophagia</taxon>
        <taxon>Cytophagales</taxon>
        <taxon>Fulvivirgaceae</taxon>
        <taxon>Pseudochryseolinea</taxon>
    </lineage>
</organism>
<keyword evidence="3" id="KW-1185">Reference proteome</keyword>
<keyword evidence="1" id="KW-1133">Transmembrane helix</keyword>
<accession>A0A364Y8N6</accession>
<sequence>MILLIVKILIAIAGTLAAGFFVVVGLTNRSRSYVRTGLIVFLVTVAIVAIVTCLNGDFGDLMMGVDRY</sequence>
<comment type="caution">
    <text evidence="2">The sequence shown here is derived from an EMBL/GenBank/DDBJ whole genome shotgun (WGS) entry which is preliminary data.</text>
</comment>